<dbReference type="RefSeq" id="WP_076763372.1">
    <property type="nucleotide sequence ID" value="NZ_MSFI01000001.1"/>
</dbReference>
<reference evidence="2 3" key="1">
    <citation type="submission" date="2016-12" db="EMBL/GenBank/DDBJ databases">
        <title>Domibacillus sp. SAB 38T whole genome sequencing.</title>
        <authorList>
            <person name="Verma A."/>
            <person name="Ojha A.K."/>
            <person name="Krishnamurthi S."/>
        </authorList>
    </citation>
    <scope>NUCLEOTIDE SEQUENCE [LARGE SCALE GENOMIC DNA]</scope>
    <source>
        <strain evidence="2 3">SAB 38</strain>
    </source>
</reference>
<dbReference type="GO" id="GO:0030170">
    <property type="term" value="F:pyridoxal phosphate binding"/>
    <property type="evidence" value="ECO:0007669"/>
    <property type="project" value="InterPro"/>
</dbReference>
<dbReference type="SUPFAM" id="SSF50800">
    <property type="entry name" value="PK beta-barrel domain-like"/>
    <property type="match status" value="1"/>
</dbReference>
<dbReference type="InterPro" id="IPR052716">
    <property type="entry name" value="MOSC_domain"/>
</dbReference>
<dbReference type="AlphaFoldDB" id="A0A1V2ACR2"/>
<comment type="caution">
    <text evidence="2">The sequence shown here is derived from an EMBL/GenBank/DDBJ whole genome shotgun (WGS) entry which is preliminary data.</text>
</comment>
<accession>A0A1V2ACR2</accession>
<name>A0A1V2ACR2_9BACI</name>
<dbReference type="Pfam" id="PF03476">
    <property type="entry name" value="MOSC_N"/>
    <property type="match status" value="1"/>
</dbReference>
<dbReference type="GO" id="GO:0030151">
    <property type="term" value="F:molybdenum ion binding"/>
    <property type="evidence" value="ECO:0007669"/>
    <property type="project" value="InterPro"/>
</dbReference>
<dbReference type="Gene3D" id="2.40.33.20">
    <property type="entry name" value="PK beta-barrel domain-like"/>
    <property type="match status" value="1"/>
</dbReference>
<dbReference type="STRING" id="1714355.BTO28_01545"/>
<organism evidence="2 3">
    <name type="scientific">Domibacillus epiphyticus</name>
    <dbReference type="NCBI Taxonomy" id="1714355"/>
    <lineage>
        <taxon>Bacteria</taxon>
        <taxon>Bacillati</taxon>
        <taxon>Bacillota</taxon>
        <taxon>Bacilli</taxon>
        <taxon>Bacillales</taxon>
        <taxon>Bacillaceae</taxon>
        <taxon>Domibacillus</taxon>
    </lineage>
</organism>
<proteinExistence type="predicted"/>
<dbReference type="Pfam" id="PF03473">
    <property type="entry name" value="MOSC"/>
    <property type="match status" value="1"/>
</dbReference>
<dbReference type="InterPro" id="IPR005303">
    <property type="entry name" value="MOCOS_middle"/>
</dbReference>
<dbReference type="OrthoDB" id="581532at2"/>
<dbReference type="EMBL" id="MSFI01000001">
    <property type="protein sequence ID" value="OMP68757.1"/>
    <property type="molecule type" value="Genomic_DNA"/>
</dbReference>
<dbReference type="Proteomes" id="UP000188613">
    <property type="component" value="Unassembled WGS sequence"/>
</dbReference>
<feature type="domain" description="MOSC" evidence="1">
    <location>
        <begin position="121"/>
        <end position="271"/>
    </location>
</feature>
<gene>
    <name evidence="2" type="ORF">BTO28_01545</name>
</gene>
<dbReference type="PROSITE" id="PS51340">
    <property type="entry name" value="MOSC"/>
    <property type="match status" value="1"/>
</dbReference>
<evidence type="ECO:0000313" key="2">
    <source>
        <dbReference type="EMBL" id="OMP68757.1"/>
    </source>
</evidence>
<dbReference type="PANTHER" id="PTHR36930">
    <property type="entry name" value="METAL-SULFUR CLUSTER BIOSYNTHESIS PROTEINS YUAD-RELATED"/>
    <property type="match status" value="1"/>
</dbReference>
<dbReference type="GO" id="GO:0003824">
    <property type="term" value="F:catalytic activity"/>
    <property type="evidence" value="ECO:0007669"/>
    <property type="project" value="InterPro"/>
</dbReference>
<sequence>MKVTTATIASLWRYPVKSMMGEEINACDLTEKGLLGDRAYGIIDQSTGKLANAKNPLKWPDMFQYRAAFTEPPESSKPMPPVRITFPDGENLLSTDADQNDKLTKSFGRKVQLGTPSSQDIQFKGYIPEDIKELENPGTIFTRNSPQDTFFDIAMVHIITTSTIDALRKLIPESRIEPRRFRPNIMIHVPDAEGFIENGWVGKVLTIGGGVQLKILQPTPRCVMTTLAQGDLPKDPNVLKSIVKNNAGSFGVYASVVKTGEIRTGDSIHLQ</sequence>
<keyword evidence="3" id="KW-1185">Reference proteome</keyword>
<dbReference type="InterPro" id="IPR005302">
    <property type="entry name" value="MoCF_Sase_C"/>
</dbReference>
<protein>
    <submittedName>
        <fullName evidence="2">MOSC domain-containing protein</fullName>
    </submittedName>
</protein>
<dbReference type="InterPro" id="IPR011037">
    <property type="entry name" value="Pyrv_Knase-like_insert_dom_sf"/>
</dbReference>
<dbReference type="PANTHER" id="PTHR36930:SF1">
    <property type="entry name" value="MOSC DOMAIN-CONTAINING PROTEIN"/>
    <property type="match status" value="1"/>
</dbReference>
<evidence type="ECO:0000259" key="1">
    <source>
        <dbReference type="PROSITE" id="PS51340"/>
    </source>
</evidence>
<evidence type="ECO:0000313" key="3">
    <source>
        <dbReference type="Proteomes" id="UP000188613"/>
    </source>
</evidence>